<reference evidence="7" key="1">
    <citation type="journal article" date="2023" name="Science">
        <title>Genome structures resolve the early diversification of teleost fishes.</title>
        <authorList>
            <person name="Parey E."/>
            <person name="Louis A."/>
            <person name="Montfort J."/>
            <person name="Bouchez O."/>
            <person name="Roques C."/>
            <person name="Iampietro C."/>
            <person name="Lluch J."/>
            <person name="Castinel A."/>
            <person name="Donnadieu C."/>
            <person name="Desvignes T."/>
            <person name="Floi Bucao C."/>
            <person name="Jouanno E."/>
            <person name="Wen M."/>
            <person name="Mejri S."/>
            <person name="Dirks R."/>
            <person name="Jansen H."/>
            <person name="Henkel C."/>
            <person name="Chen W.J."/>
            <person name="Zahm M."/>
            <person name="Cabau C."/>
            <person name="Klopp C."/>
            <person name="Thompson A.W."/>
            <person name="Robinson-Rechavi M."/>
            <person name="Braasch I."/>
            <person name="Lecointre G."/>
            <person name="Bobe J."/>
            <person name="Postlethwait J.H."/>
            <person name="Berthelot C."/>
            <person name="Roest Crollius H."/>
            <person name="Guiguen Y."/>
        </authorList>
    </citation>
    <scope>NUCLEOTIDE SEQUENCE</scope>
    <source>
        <strain evidence="7">WJC10195</strain>
    </source>
</reference>
<dbReference type="Pfam" id="PF04548">
    <property type="entry name" value="AIG1"/>
    <property type="match status" value="1"/>
</dbReference>
<dbReference type="SUPFAM" id="SSF54928">
    <property type="entry name" value="RNA-binding domain, RBD"/>
    <property type="match status" value="3"/>
</dbReference>
<dbReference type="InterPro" id="IPR006703">
    <property type="entry name" value="G_AIG1"/>
</dbReference>
<protein>
    <recommendedName>
        <fullName evidence="6">AIG1-type G domain-containing protein</fullName>
    </recommendedName>
</protein>
<feature type="coiled-coil region" evidence="4">
    <location>
        <begin position="1262"/>
        <end position="1297"/>
    </location>
</feature>
<feature type="region of interest" description="Disordered" evidence="5">
    <location>
        <begin position="940"/>
        <end position="963"/>
    </location>
</feature>
<evidence type="ECO:0000256" key="4">
    <source>
        <dbReference type="SAM" id="Coils"/>
    </source>
</evidence>
<comment type="similarity">
    <text evidence="1">Belongs to the TRAFAC class TrmE-Era-EngA-EngB-Septin-like GTPase superfamily. AIG1/Toc34/Toc159-like paraseptin GTPase family. IAN subfamily.</text>
</comment>
<evidence type="ECO:0000259" key="6">
    <source>
        <dbReference type="PROSITE" id="PS51720"/>
    </source>
</evidence>
<keyword evidence="8" id="KW-1185">Reference proteome</keyword>
<dbReference type="InterPro" id="IPR012677">
    <property type="entry name" value="Nucleotide-bd_a/b_plait_sf"/>
</dbReference>
<feature type="domain" description="AIG1-type G" evidence="6">
    <location>
        <begin position="1366"/>
        <end position="1565"/>
    </location>
</feature>
<dbReference type="EMBL" id="JAINUF010000014">
    <property type="protein sequence ID" value="KAJ8342162.1"/>
    <property type="molecule type" value="Genomic_DNA"/>
</dbReference>
<evidence type="ECO:0000313" key="7">
    <source>
        <dbReference type="EMBL" id="KAJ8342162.1"/>
    </source>
</evidence>
<dbReference type="Pfam" id="PF23222">
    <property type="entry name" value="RRM_PARP14_1"/>
    <property type="match status" value="1"/>
</dbReference>
<feature type="coiled-coil region" evidence="4">
    <location>
        <begin position="837"/>
        <end position="872"/>
    </location>
</feature>
<dbReference type="Proteomes" id="UP001152622">
    <property type="component" value="Chromosome 14"/>
</dbReference>
<dbReference type="PANTHER" id="PTHR10903:SF170">
    <property type="entry name" value="GTPASE IMAP FAMILY MEMBER 7"/>
    <property type="match status" value="1"/>
</dbReference>
<evidence type="ECO:0000256" key="5">
    <source>
        <dbReference type="SAM" id="MobiDB-lite"/>
    </source>
</evidence>
<dbReference type="CDD" id="cd01852">
    <property type="entry name" value="AIG1"/>
    <property type="match status" value="1"/>
</dbReference>
<keyword evidence="4" id="KW-0175">Coiled coil</keyword>
<dbReference type="InterPro" id="IPR027417">
    <property type="entry name" value="P-loop_NTPase"/>
</dbReference>
<comment type="caution">
    <text evidence="7">The sequence shown here is derived from an EMBL/GenBank/DDBJ whole genome shotgun (WGS) entry which is preliminary data.</text>
</comment>
<evidence type="ECO:0000256" key="3">
    <source>
        <dbReference type="ARBA" id="ARBA00023134"/>
    </source>
</evidence>
<keyword evidence="2" id="KW-0547">Nucleotide-binding</keyword>
<dbReference type="SMART" id="SM00360">
    <property type="entry name" value="RRM"/>
    <property type="match status" value="5"/>
</dbReference>
<dbReference type="OrthoDB" id="6133115at2759"/>
<dbReference type="PANTHER" id="PTHR10903">
    <property type="entry name" value="GTPASE, IMAP FAMILY MEMBER-RELATED"/>
    <property type="match status" value="1"/>
</dbReference>
<gene>
    <name evidence="7" type="ORF">SKAU_G00320900</name>
</gene>
<feature type="coiled-coil region" evidence="4">
    <location>
        <begin position="1558"/>
        <end position="1596"/>
    </location>
</feature>
<dbReference type="InterPro" id="IPR057050">
    <property type="entry name" value="RRM_PARP14_2"/>
</dbReference>
<dbReference type="GO" id="GO:0005525">
    <property type="term" value="F:GTP binding"/>
    <property type="evidence" value="ECO:0007669"/>
    <property type="project" value="UniProtKB-KW"/>
</dbReference>
<keyword evidence="3" id="KW-0342">GTP-binding</keyword>
<dbReference type="Pfam" id="PF23085">
    <property type="entry name" value="RRM_PARP14_3"/>
    <property type="match status" value="3"/>
</dbReference>
<evidence type="ECO:0000256" key="2">
    <source>
        <dbReference type="ARBA" id="ARBA00022741"/>
    </source>
</evidence>
<dbReference type="Gene3D" id="3.40.50.300">
    <property type="entry name" value="P-loop containing nucleotide triphosphate hydrolases"/>
    <property type="match status" value="1"/>
</dbReference>
<dbReference type="Pfam" id="PF23249">
    <property type="entry name" value="KH_PARP14_3"/>
    <property type="match status" value="3"/>
</dbReference>
<dbReference type="Pfam" id="PF23084">
    <property type="entry name" value="KH_PARP14_1"/>
    <property type="match status" value="3"/>
</dbReference>
<dbReference type="Gene3D" id="3.30.70.330">
    <property type="match status" value="4"/>
</dbReference>
<evidence type="ECO:0000313" key="8">
    <source>
        <dbReference type="Proteomes" id="UP001152622"/>
    </source>
</evidence>
<dbReference type="InterPro" id="IPR035979">
    <property type="entry name" value="RBD_domain_sf"/>
</dbReference>
<name>A0A9Q1ENQ3_SYNKA</name>
<dbReference type="Pfam" id="PF23245">
    <property type="entry name" value="RRM_PARP14_2"/>
    <property type="match status" value="3"/>
</dbReference>
<dbReference type="InterPro" id="IPR000504">
    <property type="entry name" value="RRM_dom"/>
</dbReference>
<feature type="region of interest" description="Disordered" evidence="5">
    <location>
        <begin position="514"/>
        <end position="539"/>
    </location>
</feature>
<accession>A0A9Q1ENQ3</accession>
<dbReference type="SUPFAM" id="SSF52540">
    <property type="entry name" value="P-loop containing nucleoside triphosphate hydrolases"/>
    <property type="match status" value="1"/>
</dbReference>
<dbReference type="InterPro" id="IPR057045">
    <property type="entry name" value="PARP14_KH_3"/>
</dbReference>
<dbReference type="InterPro" id="IPR057043">
    <property type="entry name" value="PARP14_KH_2"/>
</dbReference>
<evidence type="ECO:0000256" key="1">
    <source>
        <dbReference type="ARBA" id="ARBA00008535"/>
    </source>
</evidence>
<feature type="coiled-coil region" evidence="4">
    <location>
        <begin position="413"/>
        <end position="448"/>
    </location>
</feature>
<dbReference type="InterPro" id="IPR057051">
    <property type="entry name" value="PARP14_RPM_1"/>
</dbReference>
<dbReference type="GO" id="GO:0003723">
    <property type="term" value="F:RNA binding"/>
    <property type="evidence" value="ECO:0007669"/>
    <property type="project" value="InterPro"/>
</dbReference>
<dbReference type="PROSITE" id="PS51720">
    <property type="entry name" value="G_AIG1"/>
    <property type="match status" value="1"/>
</dbReference>
<proteinExistence type="inferred from homology"/>
<dbReference type="InterPro" id="IPR045058">
    <property type="entry name" value="GIMA/IAN/Toc"/>
</dbReference>
<sequence length="1614" mass="181050">MMEDYPYAVTFACEWGSNPPKAIKNKLQIYFQSKEKSGGGDCQVEFTGGEATVSFKSKDVRERVVAKEDHELAVENGKVKLRLLRREENREEAVHGAEVEDIKPAESGVQEDIQSDSVELSQARAVLLENVPEKLSREFLGMMVENICNVTEEEFSLEMIRDMNTAVVTFNKPSAAERFLSKCSGHSRFQQYLLQGRVLEPTCSVRVENLPPQAVEDLLELYFENKQRGGGRVAGITMIPEEQAAIITFQDPKVAENVLQRKHHICKALVSVYPYQQALGTALYGSDRPEWKLPEAFTENLHPALGNFLLQESQLAAISAKMQAQFCQVELSTEHAKLRPLPGLLKQKDLTANRIEGWRGEASQAFRSIVARYRCFECPVSASVWKAAETEIRQAVSEDAVLLPNLPNGVVAIAGLAKDVDRIQKEMEEMVQRAANQLERERDGVSEEMVVSPGLHSILQQAGLQSIFTQRYPALSMTYRSDTQSLVLSGLPTEVMTVKSWVLEKKLEMKQRPLDLEPELSTADSEEISQNKGVQEDIQSDSVELSQARAVLLENVPEKLSREFLGMMVENICNVTEEEFSLEMIRDMNTAVVTFNKPSAAEFLSKCSGHSRFQQYQLQGRVLEPTCSVRVENLPPQAVEDLLELYFENRQRGGGRVAGITMIPEEQAAIITFQDPKVAENVLQRKHHICKALVSVYPYQQALGTALYGSDRPEWKLPEAFTENLHPALGNFLLQESQLAAISAKMQAQFCQVELSTEHAKLRPLPGLLKQKDLTANRIEGWRGEVSQAFRSIVARYRCFECPVSASVWKAAETEIRQAVSEDAVLLPNLPNGVVAIAGLAKDVDRIQKEVEEMVQRVANQLERERDGVSEEMVVSPGLHSILQQAGLQSIFTQRYPALSMTYRSDTQRLVLSGLPTEVITVKSWVLEKKLEMKQRPLDLEPELSTADSEEISQNKGVQEDIQSDSVELSQARAVLLENVPEKLSREVLGMMVESICNVTEEEFSLEMIRDMNTAIVTFNKPSAAERFLSKCSGHSRFQQYQLKGRVLEPTCCVRVENLPPQAEEYVLELYFENERQGGGRVAGITMIPEEQAAIITFQDPKVAENVLQRKHHIRKVLVSVYPYQQALGTALYGSDRPEWKLPEAFTENLHPALGNFLLQESQLAAISTEMHGQFCQVEFSTEHAKLRPLPGLLKQKDLTANRIEGWRGEASQAFHSIVARYRCFECPVSASVWKAAETEIRQAVGEDAVLLPNLSNGVVAIAGLAKDLDRIQKEVEELVQRAANQLERERDGVSEEMVVSPGLHSILQQAGLQSIFTQRYPALSMTYRSDTQSLVLSGLPTEVMTVKSWVLEKILETKNKEQEKLKDLRIVLLGKFGVGKSASGNTILGREEFESDLSSSSVTSQCKKARGEVDGREVAVIDTPGLFDTQFSNEEIIQKIKMCISLCSPGPHVLLVVLQYGRFTVEEQDTVKIIQETFGAESAKYTMVLFTHGDKLRGKTIEDLLSGCKELAEFSNQCRGGYHVFNNEDEQNRSQVSELLKKIDKMVAINGGGFYTNEMYEKAEKAIEEKRRILKETEEARRKEEEELKKRLEGEALHKVMRRPAVVKSDPGL</sequence>
<organism evidence="7 8">
    <name type="scientific">Synaphobranchus kaupii</name>
    <name type="common">Kaup's arrowtooth eel</name>
    <dbReference type="NCBI Taxonomy" id="118154"/>
    <lineage>
        <taxon>Eukaryota</taxon>
        <taxon>Metazoa</taxon>
        <taxon>Chordata</taxon>
        <taxon>Craniata</taxon>
        <taxon>Vertebrata</taxon>
        <taxon>Euteleostomi</taxon>
        <taxon>Actinopterygii</taxon>
        <taxon>Neopterygii</taxon>
        <taxon>Teleostei</taxon>
        <taxon>Anguilliformes</taxon>
        <taxon>Synaphobranchidae</taxon>
        <taxon>Synaphobranchus</taxon>
    </lineage>
</organism>
<dbReference type="FunFam" id="3.40.50.300:FF:000366">
    <property type="entry name" value="GTPase, IMAP family member 2"/>
    <property type="match status" value="1"/>
</dbReference>
<dbReference type="InterPro" id="IPR057044">
    <property type="entry name" value="PARP14_KH_1"/>
</dbReference>
<dbReference type="Pfam" id="PF23248">
    <property type="entry name" value="KH_PARP14_2"/>
    <property type="match status" value="3"/>
</dbReference>